<evidence type="ECO:0000313" key="3">
    <source>
        <dbReference type="EMBL" id="PVA09201.1"/>
    </source>
</evidence>
<keyword evidence="4" id="KW-1185">Reference proteome</keyword>
<keyword evidence="2" id="KW-0812">Transmembrane</keyword>
<gene>
    <name evidence="3" type="ORF">DC366_14940</name>
</gene>
<dbReference type="RefSeq" id="WP_108693037.1">
    <property type="nucleotide sequence ID" value="NZ_QCYH01000010.1"/>
</dbReference>
<sequence>MAQRFGGKYSPDGNDPARPGASARPRVDPVGARANLMFVPAAVVLFASLASGAAGLALGAAAAAVLALSAWLLRGGLRAEAAYDERKVARRPAIPRKIFSSILAGAGIALAALSGDGSVVAAVLYGAVTAGLHLASFGIDPLRDKGMEGIDTFQQDRAHRTVQQAETLLAQMSDAIRRAGDRRAEERVAQFQTTVRDMLRTIEDDPRDLTSARRYTGVYLMGARDATIKFADIHARSQDSAARRDYMALLDDLEANFAAKTQKLLQDDQGDLEIEISVLRDRLEREGVHLSTSSPTREDR</sequence>
<accession>A0A2T7G450</accession>
<name>A0A2T7G450_9RHOB</name>
<evidence type="ECO:0008006" key="5">
    <source>
        <dbReference type="Google" id="ProtNLM"/>
    </source>
</evidence>
<dbReference type="Proteomes" id="UP000244446">
    <property type="component" value="Unassembled WGS sequence"/>
</dbReference>
<evidence type="ECO:0000313" key="4">
    <source>
        <dbReference type="Proteomes" id="UP000244446"/>
    </source>
</evidence>
<feature type="transmembrane region" description="Helical" evidence="2">
    <location>
        <begin position="94"/>
        <end position="113"/>
    </location>
</feature>
<evidence type="ECO:0000256" key="2">
    <source>
        <dbReference type="SAM" id="Phobius"/>
    </source>
</evidence>
<keyword evidence="2" id="KW-1133">Transmembrane helix</keyword>
<organism evidence="3 4">
    <name type="scientific">Pelagivirga sediminicola</name>
    <dbReference type="NCBI Taxonomy" id="2170575"/>
    <lineage>
        <taxon>Bacteria</taxon>
        <taxon>Pseudomonadati</taxon>
        <taxon>Pseudomonadota</taxon>
        <taxon>Alphaproteobacteria</taxon>
        <taxon>Rhodobacterales</taxon>
        <taxon>Paracoccaceae</taxon>
        <taxon>Pelagivirga</taxon>
    </lineage>
</organism>
<feature type="transmembrane region" description="Helical" evidence="2">
    <location>
        <begin position="119"/>
        <end position="139"/>
    </location>
</feature>
<keyword evidence="2" id="KW-0472">Membrane</keyword>
<dbReference type="InterPro" id="IPR018770">
    <property type="entry name" value="ChloroindolylP_hydrolase"/>
</dbReference>
<comment type="caution">
    <text evidence="3">The sequence shown here is derived from an EMBL/GenBank/DDBJ whole genome shotgun (WGS) entry which is preliminary data.</text>
</comment>
<dbReference type="EMBL" id="QCYH01000010">
    <property type="protein sequence ID" value="PVA09201.1"/>
    <property type="molecule type" value="Genomic_DNA"/>
</dbReference>
<dbReference type="OrthoDB" id="7375296at2"/>
<proteinExistence type="predicted"/>
<evidence type="ECO:0000256" key="1">
    <source>
        <dbReference type="SAM" id="MobiDB-lite"/>
    </source>
</evidence>
<dbReference type="AlphaFoldDB" id="A0A2T7G450"/>
<dbReference type="Pfam" id="PF10112">
    <property type="entry name" value="Halogen_Hydrol"/>
    <property type="match status" value="1"/>
</dbReference>
<feature type="transmembrane region" description="Helical" evidence="2">
    <location>
        <begin position="43"/>
        <end position="73"/>
    </location>
</feature>
<protein>
    <recommendedName>
        <fullName evidence="5">5-bromo-4-chloroindolyl phosphate hydrolysis protein</fullName>
    </recommendedName>
</protein>
<reference evidence="3 4" key="1">
    <citation type="submission" date="2018-04" db="EMBL/GenBank/DDBJ databases">
        <title>Pelagivirga bohaiensis gen. nov., sp. nov., a bacterium isolated from the Bohai Sea.</title>
        <authorList>
            <person name="Ji X."/>
        </authorList>
    </citation>
    <scope>NUCLEOTIDE SEQUENCE [LARGE SCALE GENOMIC DNA]</scope>
    <source>
        <strain evidence="3 4">BH-SD19</strain>
    </source>
</reference>
<feature type="region of interest" description="Disordered" evidence="1">
    <location>
        <begin position="1"/>
        <end position="25"/>
    </location>
</feature>